<dbReference type="InterPro" id="IPR013785">
    <property type="entry name" value="Aldolase_TIM"/>
</dbReference>
<keyword evidence="2" id="KW-0820">tRNA-binding</keyword>
<evidence type="ECO:0000313" key="13">
    <source>
        <dbReference type="EMBL" id="BBG96382.1"/>
    </source>
</evidence>
<evidence type="ECO:0000256" key="2">
    <source>
        <dbReference type="ARBA" id="ARBA00022555"/>
    </source>
</evidence>
<feature type="binding site" evidence="11">
    <location>
        <begin position="163"/>
        <end position="165"/>
    </location>
    <ligand>
        <name>FMN</name>
        <dbReference type="ChEBI" id="CHEBI:58210"/>
    </ligand>
</feature>
<keyword evidence="7" id="KW-0694">RNA-binding</keyword>
<reference evidence="13" key="1">
    <citation type="journal article" date="2019" name="Science">
        <title>Mutation of a bHLH transcription factor allowed almond domestication.</title>
        <authorList>
            <person name="Sanchez-Perez R."/>
            <person name="Pavan S."/>
            <person name="Mazzeo R."/>
            <person name="Moldovan C."/>
            <person name="Aiese Cigliano R."/>
            <person name="Del Cueto J."/>
            <person name="Ricciardi F."/>
            <person name="Lotti C."/>
            <person name="Ricciardi L."/>
            <person name="Dicenta F."/>
            <person name="Lopez-Marques R.L."/>
            <person name="Lindberg Moller B."/>
        </authorList>
    </citation>
    <scope>NUCLEOTIDE SEQUENCE</scope>
</reference>
<evidence type="ECO:0000256" key="6">
    <source>
        <dbReference type="ARBA" id="ARBA00022857"/>
    </source>
</evidence>
<keyword evidence="3 9" id="KW-0285">Flavoprotein</keyword>
<evidence type="ECO:0000256" key="7">
    <source>
        <dbReference type="ARBA" id="ARBA00022884"/>
    </source>
</evidence>
<dbReference type="GO" id="GO:0000049">
    <property type="term" value="F:tRNA binding"/>
    <property type="evidence" value="ECO:0007669"/>
    <property type="project" value="UniProtKB-KW"/>
</dbReference>
<protein>
    <recommendedName>
        <fullName evidence="9">tRNA-dihydrouridine synthase</fullName>
        <ecNumber evidence="9">1.3.1.-</ecNumber>
    </recommendedName>
</protein>
<evidence type="ECO:0000256" key="1">
    <source>
        <dbReference type="ARBA" id="ARBA00001917"/>
    </source>
</evidence>
<evidence type="ECO:0000256" key="3">
    <source>
        <dbReference type="ARBA" id="ARBA00022630"/>
    </source>
</evidence>
<dbReference type="GO" id="GO:0017150">
    <property type="term" value="F:tRNA dihydrouridine synthase activity"/>
    <property type="evidence" value="ECO:0007669"/>
    <property type="project" value="InterPro"/>
</dbReference>
<gene>
    <name evidence="13" type="ORF">Prudu_005173</name>
</gene>
<feature type="domain" description="DUS-like FMN-binding" evidence="12">
    <location>
        <begin position="119"/>
        <end position="261"/>
    </location>
</feature>
<evidence type="ECO:0000256" key="8">
    <source>
        <dbReference type="ARBA" id="ARBA00023002"/>
    </source>
</evidence>
<dbReference type="AlphaFoldDB" id="A0A4Y1QX19"/>
<dbReference type="GO" id="GO:0050660">
    <property type="term" value="F:flavin adenine dinucleotide binding"/>
    <property type="evidence" value="ECO:0007669"/>
    <property type="project" value="InterPro"/>
</dbReference>
<dbReference type="PANTHER" id="PTHR42907:SF1">
    <property type="entry name" value="FMN-LINKED OXIDOREDUCTASES SUPERFAMILY PROTEIN"/>
    <property type="match status" value="1"/>
</dbReference>
<keyword evidence="8 9" id="KW-0560">Oxidoreductase</keyword>
<sequence length="316" mass="35260">MNVAPMMEWTDNHYRTLARLISKNAWLYTEMLAAETIVYQKDNLDRFLEYSPEQHPIVLQIGGNNLENLAKATELAEPYKYDEINFNCGCPSPRVAGHGCFGARLMLDPKVSSQSPTRHFIIHSRKALLNGISPAENRSIPPLKYEYFYGLLRDFPDLRFTINGGINTVDEVNAARRAGAHGVMALAYFGHVDTAIYGAPSSGVTRRQILEKFQVYGDSAVGKYGRKPTVRDVARPLLGLFHSEPGNGVWKRKADAAFLHCTTMKSFFEETLVAIPDHVLDSPIGEPSSGGEDPFANIHTLLPPAYESREQELLYA</sequence>
<dbReference type="CDD" id="cd02801">
    <property type="entry name" value="DUS_like_FMN"/>
    <property type="match status" value="1"/>
</dbReference>
<evidence type="ECO:0000256" key="9">
    <source>
        <dbReference type="PIRNR" id="PIRNR006621"/>
    </source>
</evidence>
<dbReference type="SUPFAM" id="SSF51395">
    <property type="entry name" value="FMN-linked oxidoreductases"/>
    <property type="match status" value="1"/>
</dbReference>
<keyword evidence="5 9" id="KW-0819">tRNA processing</keyword>
<keyword evidence="6" id="KW-0521">NADP</keyword>
<comment type="cofactor">
    <cofactor evidence="1 9 11">
        <name>FMN</name>
        <dbReference type="ChEBI" id="CHEBI:58210"/>
    </cofactor>
</comment>
<evidence type="ECO:0000256" key="5">
    <source>
        <dbReference type="ARBA" id="ARBA00022694"/>
    </source>
</evidence>
<dbReference type="PANTHER" id="PTHR42907">
    <property type="entry name" value="FMN-LINKED OXIDOREDUCTASES SUPERFAMILY PROTEIN"/>
    <property type="match status" value="1"/>
</dbReference>
<comment type="function">
    <text evidence="9">Catalyzes the synthesis of dihydrouridine, a modified base found in the D-loop of most tRNAs.</text>
</comment>
<evidence type="ECO:0000256" key="10">
    <source>
        <dbReference type="PIRSR" id="PIRSR006621-1"/>
    </source>
</evidence>
<dbReference type="InterPro" id="IPR001269">
    <property type="entry name" value="DUS_fam"/>
</dbReference>
<evidence type="ECO:0000256" key="11">
    <source>
        <dbReference type="PIRSR" id="PIRSR006621-2"/>
    </source>
</evidence>
<keyword evidence="4 9" id="KW-0288">FMN</keyword>
<dbReference type="InterPro" id="IPR018517">
    <property type="entry name" value="tRNA_hU_synthase_CS"/>
</dbReference>
<dbReference type="EC" id="1.3.1.-" evidence="9"/>
<dbReference type="InterPro" id="IPR004653">
    <property type="entry name" value="DusA"/>
</dbReference>
<organism evidence="13">
    <name type="scientific">Prunus dulcis</name>
    <name type="common">Almond</name>
    <name type="synonym">Amygdalus dulcis</name>
    <dbReference type="NCBI Taxonomy" id="3755"/>
    <lineage>
        <taxon>Eukaryota</taxon>
        <taxon>Viridiplantae</taxon>
        <taxon>Streptophyta</taxon>
        <taxon>Embryophyta</taxon>
        <taxon>Tracheophyta</taxon>
        <taxon>Spermatophyta</taxon>
        <taxon>Magnoliopsida</taxon>
        <taxon>eudicotyledons</taxon>
        <taxon>Gunneridae</taxon>
        <taxon>Pentapetalae</taxon>
        <taxon>rosids</taxon>
        <taxon>fabids</taxon>
        <taxon>Rosales</taxon>
        <taxon>Rosaceae</taxon>
        <taxon>Amygdaloideae</taxon>
        <taxon>Amygdaleae</taxon>
        <taxon>Prunus</taxon>
    </lineage>
</organism>
<feature type="binding site" evidence="11">
    <location>
        <begin position="5"/>
        <end position="7"/>
    </location>
    <ligand>
        <name>FMN</name>
        <dbReference type="ChEBI" id="CHEBI:58210"/>
    </ligand>
</feature>
<keyword evidence="11" id="KW-0547">Nucleotide-binding</keyword>
<comment type="similarity">
    <text evidence="9">Belongs to the dus family.</text>
</comment>
<dbReference type="PIRSF" id="PIRSF006621">
    <property type="entry name" value="Dus"/>
    <property type="match status" value="1"/>
</dbReference>
<dbReference type="Pfam" id="PF01207">
    <property type="entry name" value="Dus"/>
    <property type="match status" value="2"/>
</dbReference>
<feature type="domain" description="DUS-like FMN-binding" evidence="12">
    <location>
        <begin position="3"/>
        <end position="111"/>
    </location>
</feature>
<feature type="binding site" evidence="11">
    <location>
        <position position="123"/>
    </location>
    <ligand>
        <name>FMN</name>
        <dbReference type="ChEBI" id="CHEBI:58210"/>
    </ligand>
</feature>
<evidence type="ECO:0000256" key="4">
    <source>
        <dbReference type="ARBA" id="ARBA00022643"/>
    </source>
</evidence>
<dbReference type="EMBL" id="AP019298">
    <property type="protein sequence ID" value="BBG96382.1"/>
    <property type="molecule type" value="Genomic_DNA"/>
</dbReference>
<dbReference type="Gene3D" id="3.20.20.70">
    <property type="entry name" value="Aldolase class I"/>
    <property type="match status" value="2"/>
</dbReference>
<accession>A0A4Y1QX19</accession>
<dbReference type="InterPro" id="IPR035587">
    <property type="entry name" value="DUS-like_FMN-bd"/>
</dbReference>
<feature type="binding site" evidence="11">
    <location>
        <position position="60"/>
    </location>
    <ligand>
        <name>FMN</name>
        <dbReference type="ChEBI" id="CHEBI:58210"/>
    </ligand>
</feature>
<name>A0A4Y1QX19_PRUDU</name>
<evidence type="ECO:0000259" key="12">
    <source>
        <dbReference type="Pfam" id="PF01207"/>
    </source>
</evidence>
<dbReference type="Gene3D" id="1.20.120.1460">
    <property type="match status" value="1"/>
</dbReference>
<dbReference type="PROSITE" id="PS01136">
    <property type="entry name" value="UPF0034"/>
    <property type="match status" value="1"/>
</dbReference>
<feature type="active site" description="Proton donor" evidence="10">
    <location>
        <position position="90"/>
    </location>
</feature>
<proteinExistence type="inferred from homology"/>